<keyword evidence="2" id="KW-0433">Leucine-rich repeat</keyword>
<dbReference type="PANTHER" id="PTHR33463:SF187">
    <property type="entry name" value="AND NB-ARC DOMAIN DISEASE RESISTANCE PROTEIN, PUTATIVE-RELATED"/>
    <property type="match status" value="1"/>
</dbReference>
<gene>
    <name evidence="7" type="ORF">TEA_010622</name>
</gene>
<dbReference type="EMBL" id="SDRB02012022">
    <property type="protein sequence ID" value="THF99171.1"/>
    <property type="molecule type" value="Genomic_DNA"/>
</dbReference>
<comment type="similarity">
    <text evidence="1">Belongs to the disease resistance NB-LRR family.</text>
</comment>
<dbReference type="PROSITE" id="PS51450">
    <property type="entry name" value="LRR"/>
    <property type="match status" value="1"/>
</dbReference>
<keyword evidence="8" id="KW-1185">Reference proteome</keyword>
<dbReference type="Pfam" id="PF00931">
    <property type="entry name" value="NB-ARC"/>
    <property type="match status" value="1"/>
</dbReference>
<dbReference type="SUPFAM" id="SSF52540">
    <property type="entry name" value="P-loop containing nucleoside triphosphate hydrolases"/>
    <property type="match status" value="1"/>
</dbReference>
<keyword evidence="4" id="KW-0547">Nucleotide-binding</keyword>
<dbReference type="InterPro" id="IPR027417">
    <property type="entry name" value="P-loop_NTPase"/>
</dbReference>
<dbReference type="InterPro" id="IPR001611">
    <property type="entry name" value="Leu-rich_rpt"/>
</dbReference>
<evidence type="ECO:0000256" key="4">
    <source>
        <dbReference type="ARBA" id="ARBA00022840"/>
    </source>
</evidence>
<dbReference type="InterPro" id="IPR050905">
    <property type="entry name" value="Plant_NBS-LRR"/>
</dbReference>
<dbReference type="InterPro" id="IPR032675">
    <property type="entry name" value="LRR_dom_sf"/>
</dbReference>
<evidence type="ECO:0000313" key="7">
    <source>
        <dbReference type="EMBL" id="THF99171.1"/>
    </source>
</evidence>
<dbReference type="FunFam" id="3.40.50.300:FF:001091">
    <property type="entry name" value="Probable disease resistance protein At1g61300"/>
    <property type="match status" value="1"/>
</dbReference>
<evidence type="ECO:0000313" key="8">
    <source>
        <dbReference type="Proteomes" id="UP000306102"/>
    </source>
</evidence>
<dbReference type="Gene3D" id="3.40.50.300">
    <property type="entry name" value="P-loop containing nucleotide triphosphate hydrolases"/>
    <property type="match status" value="1"/>
</dbReference>
<protein>
    <submittedName>
        <fullName evidence="7">Uncharacterized protein</fullName>
    </submittedName>
</protein>
<keyword evidence="3" id="KW-0611">Plant defense</keyword>
<evidence type="ECO:0000256" key="2">
    <source>
        <dbReference type="ARBA" id="ARBA00022614"/>
    </source>
</evidence>
<dbReference type="Gene3D" id="3.80.10.10">
    <property type="entry name" value="Ribonuclease Inhibitor"/>
    <property type="match status" value="2"/>
</dbReference>
<dbReference type="SUPFAM" id="SSF52058">
    <property type="entry name" value="L domain-like"/>
    <property type="match status" value="1"/>
</dbReference>
<dbReference type="Pfam" id="PF13855">
    <property type="entry name" value="LRR_8"/>
    <property type="match status" value="1"/>
</dbReference>
<organism evidence="7 8">
    <name type="scientific">Camellia sinensis var. sinensis</name>
    <name type="common">China tea</name>
    <dbReference type="NCBI Taxonomy" id="542762"/>
    <lineage>
        <taxon>Eukaryota</taxon>
        <taxon>Viridiplantae</taxon>
        <taxon>Streptophyta</taxon>
        <taxon>Embryophyta</taxon>
        <taxon>Tracheophyta</taxon>
        <taxon>Spermatophyta</taxon>
        <taxon>Magnoliopsida</taxon>
        <taxon>eudicotyledons</taxon>
        <taxon>Gunneridae</taxon>
        <taxon>Pentapetalae</taxon>
        <taxon>asterids</taxon>
        <taxon>Ericales</taxon>
        <taxon>Theaceae</taxon>
        <taxon>Camellia</taxon>
    </lineage>
</organism>
<feature type="domain" description="NB-ARC" evidence="5">
    <location>
        <begin position="1"/>
        <end position="144"/>
    </location>
</feature>
<dbReference type="InterPro" id="IPR002182">
    <property type="entry name" value="NB-ARC"/>
</dbReference>
<dbReference type="PRINTS" id="PR00364">
    <property type="entry name" value="DISEASERSIST"/>
</dbReference>
<feature type="domain" description="Disease resistance protein At4g27190-like leucine-rich repeats" evidence="6">
    <location>
        <begin position="489"/>
        <end position="610"/>
    </location>
</feature>
<dbReference type="InterPro" id="IPR057135">
    <property type="entry name" value="At4g27190-like_LRR"/>
</dbReference>
<evidence type="ECO:0000259" key="6">
    <source>
        <dbReference type="Pfam" id="PF23247"/>
    </source>
</evidence>
<evidence type="ECO:0000256" key="1">
    <source>
        <dbReference type="ARBA" id="ARBA00008894"/>
    </source>
</evidence>
<name>A0A4S4D9K4_CAMSN</name>
<sequence length="660" mass="76538">MGGVGKSSIMHHINNQLVNETYHFDDVIWVTVSKAFNINRLQSEIAITLDLDLSKYEDETRRASKLHKMLSQRKRYVLVLDDLWETFSLEKVGIPEPTRDNGCKLVLTTRSSEVCKRMECREIKVELLTKEETLNLFMTKVEEHQTVLAPKVKEITTKVAKECAWLPLAVITIARKDHRIFMEELIECWIAEGLIVEMKSIEAMFDKEMALKIASTNPRFMVQAGEGLVRVPYEDWSNDVEKVSFMYNKIEELPSRPLSCPRLITLLLKKNYSEVLLIPNSFFTHMQHLKVLDLSNTKIQSLPESISKLENLHALLLTDCPTLKIKRTKVEVSAEELLCLRRLKVLEAQFHNVQELTSYVTVQQFQNLESYNVVVGIVHKNDIHNELYEYNPKAEEGCSYETKSFVSIGLDCAVPPSDIESLDIIRWNDLISLSDIQSLCDAKDLRKCEIRSCNGLESKFSSACFLEDYQILLRAVEELWFEDLPNFRVLFDGVIPLHNIFSFNLKKLYFIRCSSIKNIFPAKLLRNFPNLEKLTVSECKNLEEIIVEVEMSEQGGHRQNDGIRNIFTLRNFKYLTLTNLPRLKSIYKGQMVCESLQYIHVRNCPMLRRLPISLHMNGDGEQAFAPLVLKHIYGEQEWWESLQWENLHTKPTLQSFFSSR</sequence>
<evidence type="ECO:0000256" key="3">
    <source>
        <dbReference type="ARBA" id="ARBA00022821"/>
    </source>
</evidence>
<proteinExistence type="inferred from homology"/>
<dbReference type="PANTHER" id="PTHR33463">
    <property type="entry name" value="NB-ARC DOMAIN-CONTAINING PROTEIN-RELATED"/>
    <property type="match status" value="1"/>
</dbReference>
<dbReference type="GO" id="GO:0043531">
    <property type="term" value="F:ADP binding"/>
    <property type="evidence" value="ECO:0007669"/>
    <property type="project" value="InterPro"/>
</dbReference>
<dbReference type="Gene3D" id="1.10.8.430">
    <property type="entry name" value="Helical domain of apoptotic protease-activating factors"/>
    <property type="match status" value="1"/>
</dbReference>
<dbReference type="InterPro" id="IPR042197">
    <property type="entry name" value="Apaf_helical"/>
</dbReference>
<dbReference type="Pfam" id="PF23247">
    <property type="entry name" value="LRR_RPS2"/>
    <property type="match status" value="1"/>
</dbReference>
<evidence type="ECO:0000259" key="5">
    <source>
        <dbReference type="Pfam" id="PF00931"/>
    </source>
</evidence>
<dbReference type="Proteomes" id="UP000306102">
    <property type="component" value="Unassembled WGS sequence"/>
</dbReference>
<dbReference type="GO" id="GO:0005524">
    <property type="term" value="F:ATP binding"/>
    <property type="evidence" value="ECO:0007669"/>
    <property type="project" value="UniProtKB-KW"/>
</dbReference>
<accession>A0A4S4D9K4</accession>
<dbReference type="AlphaFoldDB" id="A0A4S4D9K4"/>
<dbReference type="GO" id="GO:0006952">
    <property type="term" value="P:defense response"/>
    <property type="evidence" value="ECO:0007669"/>
    <property type="project" value="UniProtKB-KW"/>
</dbReference>
<keyword evidence="4" id="KW-0067">ATP-binding</keyword>
<reference evidence="7 8" key="1">
    <citation type="journal article" date="2018" name="Proc. Natl. Acad. Sci. U.S.A.">
        <title>Draft genome sequence of Camellia sinensis var. sinensis provides insights into the evolution of the tea genome and tea quality.</title>
        <authorList>
            <person name="Wei C."/>
            <person name="Yang H."/>
            <person name="Wang S."/>
            <person name="Zhao J."/>
            <person name="Liu C."/>
            <person name="Gao L."/>
            <person name="Xia E."/>
            <person name="Lu Y."/>
            <person name="Tai Y."/>
            <person name="She G."/>
            <person name="Sun J."/>
            <person name="Cao H."/>
            <person name="Tong W."/>
            <person name="Gao Q."/>
            <person name="Li Y."/>
            <person name="Deng W."/>
            <person name="Jiang X."/>
            <person name="Wang W."/>
            <person name="Chen Q."/>
            <person name="Zhang S."/>
            <person name="Li H."/>
            <person name="Wu J."/>
            <person name="Wang P."/>
            <person name="Li P."/>
            <person name="Shi C."/>
            <person name="Zheng F."/>
            <person name="Jian J."/>
            <person name="Huang B."/>
            <person name="Shan D."/>
            <person name="Shi M."/>
            <person name="Fang C."/>
            <person name="Yue Y."/>
            <person name="Li F."/>
            <person name="Li D."/>
            <person name="Wei S."/>
            <person name="Han B."/>
            <person name="Jiang C."/>
            <person name="Yin Y."/>
            <person name="Xia T."/>
            <person name="Zhang Z."/>
            <person name="Bennetzen J.L."/>
            <person name="Zhao S."/>
            <person name="Wan X."/>
        </authorList>
    </citation>
    <scope>NUCLEOTIDE SEQUENCE [LARGE SCALE GENOMIC DNA]</scope>
    <source>
        <strain evidence="8">cv. Shuchazao</strain>
        <tissue evidence="7">Leaf</tissue>
    </source>
</reference>
<comment type="caution">
    <text evidence="7">The sequence shown here is derived from an EMBL/GenBank/DDBJ whole genome shotgun (WGS) entry which is preliminary data.</text>
</comment>